<keyword evidence="3" id="KW-0804">Transcription</keyword>
<dbReference type="Pfam" id="PF12833">
    <property type="entry name" value="HTH_18"/>
    <property type="match status" value="1"/>
</dbReference>
<dbReference type="InterPro" id="IPR018060">
    <property type="entry name" value="HTH_AraC"/>
</dbReference>
<evidence type="ECO:0000256" key="3">
    <source>
        <dbReference type="ARBA" id="ARBA00023163"/>
    </source>
</evidence>
<reference evidence="5 6" key="1">
    <citation type="submission" date="2019-11" db="EMBL/GenBank/DDBJ databases">
        <title>Paenibacillus monticola sp. nov., a novel PGPR strain isolated from mountain sample in China.</title>
        <authorList>
            <person name="Zhao Q."/>
            <person name="Li H.-P."/>
            <person name="Zhang J.-L."/>
        </authorList>
    </citation>
    <scope>NUCLEOTIDE SEQUENCE [LARGE SCALE GENOMIC DNA]</scope>
    <source>
        <strain evidence="5 6">LC-T2</strain>
    </source>
</reference>
<dbReference type="Proteomes" id="UP000463051">
    <property type="component" value="Unassembled WGS sequence"/>
</dbReference>
<dbReference type="InterPro" id="IPR009057">
    <property type="entry name" value="Homeodomain-like_sf"/>
</dbReference>
<dbReference type="InterPro" id="IPR037923">
    <property type="entry name" value="HTH-like"/>
</dbReference>
<dbReference type="GO" id="GO:0043565">
    <property type="term" value="F:sequence-specific DNA binding"/>
    <property type="evidence" value="ECO:0007669"/>
    <property type="project" value="InterPro"/>
</dbReference>
<proteinExistence type="predicted"/>
<dbReference type="PRINTS" id="PR00032">
    <property type="entry name" value="HTHARAC"/>
</dbReference>
<organism evidence="5 6">
    <name type="scientific">Paenibacillus monticola</name>
    <dbReference type="NCBI Taxonomy" id="2666075"/>
    <lineage>
        <taxon>Bacteria</taxon>
        <taxon>Bacillati</taxon>
        <taxon>Bacillota</taxon>
        <taxon>Bacilli</taxon>
        <taxon>Bacillales</taxon>
        <taxon>Paenibacillaceae</taxon>
        <taxon>Paenibacillus</taxon>
    </lineage>
</organism>
<evidence type="ECO:0000313" key="5">
    <source>
        <dbReference type="EMBL" id="MRN55990.1"/>
    </source>
</evidence>
<dbReference type="SMART" id="SM00342">
    <property type="entry name" value="HTH_ARAC"/>
    <property type="match status" value="1"/>
</dbReference>
<dbReference type="Pfam" id="PF02311">
    <property type="entry name" value="AraC_binding"/>
    <property type="match status" value="1"/>
</dbReference>
<evidence type="ECO:0000256" key="1">
    <source>
        <dbReference type="ARBA" id="ARBA00023015"/>
    </source>
</evidence>
<name>A0A7X2L454_9BACL</name>
<accession>A0A7X2L454</accession>
<keyword evidence="1" id="KW-0805">Transcription regulation</keyword>
<keyword evidence="2" id="KW-0238">DNA-binding</keyword>
<feature type="domain" description="HTH araC/xylS-type" evidence="4">
    <location>
        <begin position="184"/>
        <end position="282"/>
    </location>
</feature>
<dbReference type="InterPro" id="IPR020449">
    <property type="entry name" value="Tscrpt_reg_AraC-type_HTH"/>
</dbReference>
<dbReference type="GO" id="GO:0003700">
    <property type="term" value="F:DNA-binding transcription factor activity"/>
    <property type="evidence" value="ECO:0007669"/>
    <property type="project" value="InterPro"/>
</dbReference>
<evidence type="ECO:0000256" key="2">
    <source>
        <dbReference type="ARBA" id="ARBA00023125"/>
    </source>
</evidence>
<evidence type="ECO:0000313" key="6">
    <source>
        <dbReference type="Proteomes" id="UP000463051"/>
    </source>
</evidence>
<dbReference type="RefSeq" id="WP_154121485.1">
    <property type="nucleotide sequence ID" value="NZ_WJXB01000011.1"/>
</dbReference>
<dbReference type="AlphaFoldDB" id="A0A7X2L454"/>
<dbReference type="SUPFAM" id="SSF46689">
    <property type="entry name" value="Homeodomain-like"/>
    <property type="match status" value="2"/>
</dbReference>
<evidence type="ECO:0000259" key="4">
    <source>
        <dbReference type="PROSITE" id="PS01124"/>
    </source>
</evidence>
<sequence>MKKLSELTPFVGDIMTYLYDGSTNEQLRIGNVYAFHLFMDGPGEMEIDGRYYPIERRTLIFLRPGQSHAFHISPAHPLASYNVYCDLWENQLPVSSNRSFIYAPEPFVFDTTAAEPLCNELNQLPSVFPLAAHPQLYDGFVMMAKAYHDAQFYRHEAANSFLYAWILTWYNALYLQQPSDYRIVRLLEYLHAHPERGESIETWSQFCGLKRTYFHELFLRETGVTPRAYHHNLVMRRAANLLLETELSITSIAERLGYPSIHPFSRHFSACYGINPSQYRLNPQSRIRMK</sequence>
<dbReference type="PROSITE" id="PS01124">
    <property type="entry name" value="HTH_ARAC_FAMILY_2"/>
    <property type="match status" value="1"/>
</dbReference>
<dbReference type="EMBL" id="WJXB01000011">
    <property type="protein sequence ID" value="MRN55990.1"/>
    <property type="molecule type" value="Genomic_DNA"/>
</dbReference>
<dbReference type="SUPFAM" id="SSF51215">
    <property type="entry name" value="Regulatory protein AraC"/>
    <property type="match status" value="1"/>
</dbReference>
<comment type="caution">
    <text evidence="5">The sequence shown here is derived from an EMBL/GenBank/DDBJ whole genome shotgun (WGS) entry which is preliminary data.</text>
</comment>
<dbReference type="InterPro" id="IPR003313">
    <property type="entry name" value="AraC-bd"/>
</dbReference>
<gene>
    <name evidence="5" type="ORF">GJB61_23740</name>
</gene>
<keyword evidence="6" id="KW-1185">Reference proteome</keyword>
<dbReference type="Gene3D" id="1.10.10.60">
    <property type="entry name" value="Homeodomain-like"/>
    <property type="match status" value="2"/>
</dbReference>
<dbReference type="PANTHER" id="PTHR43280:SF2">
    <property type="entry name" value="HTH-TYPE TRANSCRIPTIONAL REGULATOR EXSA"/>
    <property type="match status" value="1"/>
</dbReference>
<dbReference type="PANTHER" id="PTHR43280">
    <property type="entry name" value="ARAC-FAMILY TRANSCRIPTIONAL REGULATOR"/>
    <property type="match status" value="1"/>
</dbReference>
<protein>
    <submittedName>
        <fullName evidence="5">Helix-turn-helix domain-containing protein</fullName>
    </submittedName>
</protein>